<evidence type="ECO:0000313" key="5">
    <source>
        <dbReference type="Proteomes" id="UP001501094"/>
    </source>
</evidence>
<comment type="caution">
    <text evidence="4">The sequence shown here is derived from an EMBL/GenBank/DDBJ whole genome shotgun (WGS) entry which is preliminary data.</text>
</comment>
<dbReference type="Pfam" id="PF04536">
    <property type="entry name" value="TPM_phosphatase"/>
    <property type="match status" value="1"/>
</dbReference>
<keyword evidence="2" id="KW-0812">Transmembrane</keyword>
<accession>A0ABN2NB00</accession>
<organism evidence="4 5">
    <name type="scientific">Myceligenerans crystallogenes</name>
    <dbReference type="NCBI Taxonomy" id="316335"/>
    <lineage>
        <taxon>Bacteria</taxon>
        <taxon>Bacillati</taxon>
        <taxon>Actinomycetota</taxon>
        <taxon>Actinomycetes</taxon>
        <taxon>Micrococcales</taxon>
        <taxon>Promicromonosporaceae</taxon>
        <taxon>Myceligenerans</taxon>
    </lineage>
</organism>
<sequence length="609" mass="63615">MTLGLPAPAIALDGPGPAAAASGVVLAEEETATSGPTPSPTGTALLSAKVQAATMQDILPSAMPISVHGPVVDDAEVLSDDELAEVSAAVTRLEDETSLRLFVVYLETFDGLDPEDWADATATKSGLAPEDLLLAVATEDRVQGLSVDVNGPVTTDQQARILAASSAAVADGEWAEAATDAARAALVTQQSSGSSRWILWAALGAVAVGLVAWWIVRSTRARGTTTSSDAEGRDASVPARETLPAAVLAADAGLVAEKDDGAAEVARPAPPAVRPEPVPSRAGEASAPSGSGTLLLDDVRVLNKSRATEAFDALWQRAGGLDRRIERARKDIRALHDEFPAEALRVVTSNGDQADRLVDDARRTIDAGREAASARDRRFATAAARGAQTALEQAELLLDSLVRTSADLADVAPRLDKAIASLTQDVADAERLAGDDPQVTMARAAAGAALKQVEITRDDADPFTLLGRIAASEAALDRSLAGVREPAEVDARATALLRDTLSRLDVRLPQAATLIATRRAVVGPKARTHLDEATRLAAEARERSGARTDLPAALDLACRADLEVQQALDRAVQDASAQDVPDGMPLGGIALESEPTPRFWLPRVIRRLR</sequence>
<dbReference type="InterPro" id="IPR007621">
    <property type="entry name" value="TPM_dom"/>
</dbReference>
<keyword evidence="5" id="KW-1185">Reference proteome</keyword>
<proteinExistence type="predicted"/>
<keyword evidence="2" id="KW-0472">Membrane</keyword>
<keyword evidence="2" id="KW-1133">Transmembrane helix</keyword>
<feature type="compositionally biased region" description="Pro residues" evidence="1">
    <location>
        <begin position="268"/>
        <end position="278"/>
    </location>
</feature>
<evidence type="ECO:0000313" key="4">
    <source>
        <dbReference type="EMBL" id="GAA1859892.1"/>
    </source>
</evidence>
<evidence type="ECO:0000256" key="2">
    <source>
        <dbReference type="SAM" id="Phobius"/>
    </source>
</evidence>
<dbReference type="EMBL" id="BAAANL010000003">
    <property type="protein sequence ID" value="GAA1859892.1"/>
    <property type="molecule type" value="Genomic_DNA"/>
</dbReference>
<dbReference type="Gene3D" id="3.10.310.50">
    <property type="match status" value="1"/>
</dbReference>
<feature type="domain" description="TPM" evidence="3">
    <location>
        <begin position="71"/>
        <end position="184"/>
    </location>
</feature>
<evidence type="ECO:0000259" key="3">
    <source>
        <dbReference type="Pfam" id="PF04536"/>
    </source>
</evidence>
<reference evidence="4 5" key="1">
    <citation type="journal article" date="2019" name="Int. J. Syst. Evol. Microbiol.">
        <title>The Global Catalogue of Microorganisms (GCM) 10K type strain sequencing project: providing services to taxonomists for standard genome sequencing and annotation.</title>
        <authorList>
            <consortium name="The Broad Institute Genomics Platform"/>
            <consortium name="The Broad Institute Genome Sequencing Center for Infectious Disease"/>
            <person name="Wu L."/>
            <person name="Ma J."/>
        </authorList>
    </citation>
    <scope>NUCLEOTIDE SEQUENCE [LARGE SCALE GENOMIC DNA]</scope>
    <source>
        <strain evidence="4 5">JCM 14326</strain>
    </source>
</reference>
<gene>
    <name evidence="4" type="ORF">GCM10009751_16670</name>
</gene>
<name>A0ABN2NB00_9MICO</name>
<feature type="transmembrane region" description="Helical" evidence="2">
    <location>
        <begin position="197"/>
        <end position="216"/>
    </location>
</feature>
<evidence type="ECO:0000256" key="1">
    <source>
        <dbReference type="SAM" id="MobiDB-lite"/>
    </source>
</evidence>
<protein>
    <submittedName>
        <fullName evidence="4">TPM domain-containing protein</fullName>
    </submittedName>
</protein>
<dbReference type="Proteomes" id="UP001501094">
    <property type="component" value="Unassembled WGS sequence"/>
</dbReference>
<feature type="region of interest" description="Disordered" evidence="1">
    <location>
        <begin position="263"/>
        <end position="289"/>
    </location>
</feature>